<organism evidence="6 7">
    <name type="scientific">Sphaeroforma arctica JP610</name>
    <dbReference type="NCBI Taxonomy" id="667725"/>
    <lineage>
        <taxon>Eukaryota</taxon>
        <taxon>Ichthyosporea</taxon>
        <taxon>Ichthyophonida</taxon>
        <taxon>Sphaeroforma</taxon>
    </lineage>
</organism>
<keyword evidence="1" id="KW-0677">Repeat</keyword>
<dbReference type="RefSeq" id="XP_014153340.1">
    <property type="nucleotide sequence ID" value="XM_014297865.1"/>
</dbReference>
<feature type="compositionally biased region" description="Basic and acidic residues" evidence="4">
    <location>
        <begin position="1"/>
        <end position="10"/>
    </location>
</feature>
<feature type="compositionally biased region" description="Acidic residues" evidence="4">
    <location>
        <begin position="592"/>
        <end position="602"/>
    </location>
</feature>
<feature type="repeat" description="Pumilio" evidence="3">
    <location>
        <begin position="141"/>
        <end position="176"/>
    </location>
</feature>
<dbReference type="Gene3D" id="1.25.10.10">
    <property type="entry name" value="Leucine-rich Repeat Variant"/>
    <property type="match status" value="2"/>
</dbReference>
<feature type="compositionally biased region" description="Basic and acidic residues" evidence="4">
    <location>
        <begin position="633"/>
        <end position="645"/>
    </location>
</feature>
<accession>A0A0L0FU35</accession>
<keyword evidence="7" id="KW-1185">Reference proteome</keyword>
<dbReference type="GO" id="GO:0006417">
    <property type="term" value="P:regulation of translation"/>
    <property type="evidence" value="ECO:0007669"/>
    <property type="project" value="TreeGrafter"/>
</dbReference>
<feature type="compositionally biased region" description="Basic and acidic residues" evidence="4">
    <location>
        <begin position="48"/>
        <end position="68"/>
    </location>
</feature>
<dbReference type="PANTHER" id="PTHR13389">
    <property type="entry name" value="PUMILIO HOMOLOG 3"/>
    <property type="match status" value="1"/>
</dbReference>
<dbReference type="InterPro" id="IPR016024">
    <property type="entry name" value="ARM-type_fold"/>
</dbReference>
<feature type="compositionally biased region" description="Basic residues" evidence="4">
    <location>
        <begin position="652"/>
        <end position="663"/>
    </location>
</feature>
<dbReference type="AlphaFoldDB" id="A0A0L0FU35"/>
<dbReference type="SUPFAM" id="SSF48371">
    <property type="entry name" value="ARM repeat"/>
    <property type="match status" value="1"/>
</dbReference>
<evidence type="ECO:0000256" key="3">
    <source>
        <dbReference type="PROSITE-ProRule" id="PRU00317"/>
    </source>
</evidence>
<dbReference type="GeneID" id="25908673"/>
<dbReference type="eggNOG" id="KOG2050">
    <property type="taxonomic scope" value="Eukaryota"/>
</dbReference>
<evidence type="ECO:0000256" key="4">
    <source>
        <dbReference type="SAM" id="MobiDB-lite"/>
    </source>
</evidence>
<proteinExistence type="predicted"/>
<dbReference type="EMBL" id="KQ242305">
    <property type="protein sequence ID" value="KNC79438.1"/>
    <property type="molecule type" value="Genomic_DNA"/>
</dbReference>
<evidence type="ECO:0000313" key="6">
    <source>
        <dbReference type="EMBL" id="KNC79438.1"/>
    </source>
</evidence>
<feature type="region of interest" description="Disordered" evidence="4">
    <location>
        <begin position="625"/>
        <end position="663"/>
    </location>
</feature>
<evidence type="ECO:0000313" key="7">
    <source>
        <dbReference type="Proteomes" id="UP000054560"/>
    </source>
</evidence>
<sequence>MSKFQSDKKKGNGAPGAVQKKAYGAKKPSTYLPREERPVRKNSTPNETQEKAELKTKKELKKERQLARPHGDMMFQARQLWEKVRDTSNKDKEARRENVGKLVKLLEGKMADVIFRHDAARIIQAMVQFGTVEQRAVIYGELKGHLLNLMNNTYAKFLVNKMLDYGTPAQREDIIKAMYGNVRKLVKHPDGSDVLEHAFLEKANAAQRNALIQEFYSPEYALFKDTEIKSLAELIAKHSDKKEPVTKSMLDLILSCVNKGVVQPNIVHRAIKEYFEVVDVAEKQVLSTALAEHIVAMLHTRDGSLVAMETIWNCGAKDRKTIVKAFKKHVVQVAMEEYGHLALLALFDSMDDTVLMKKSILNEINDELLTVCQNKFGRLVMIYLLHPRNKRYLMPALQTRLELGDINVYSKKDRVQRQNELRYAVHDPLLKAIAGQTFDYLETGKICQVVEEALSASDVSNENRANAIKAILAAVVEDQTFFNNNESGFLFKRLVQNGTMISDEESFAQGIWDSVKENIEAHSKTTQGCYNLTTLLTCKSLTLEQRKSIGEDIHNKLASLDALSKPDAKNEHGKLTPQAVLAKALKAVQTEQEGDNDSDESDVVAVDSASMAQLNTVEDVEAELKAGAQKKRKLEEALEKQEGEKAAGSAKNSKKSSKKSKKN</sequence>
<evidence type="ECO:0000256" key="1">
    <source>
        <dbReference type="ARBA" id="ARBA00022737"/>
    </source>
</evidence>
<feature type="domain" description="PUM-HD" evidence="5">
    <location>
        <begin position="76"/>
        <end position="433"/>
    </location>
</feature>
<dbReference type="PANTHER" id="PTHR13389:SF0">
    <property type="entry name" value="PUMILIO HOMOLOG 3"/>
    <property type="match status" value="1"/>
</dbReference>
<dbReference type="GO" id="GO:0005730">
    <property type="term" value="C:nucleolus"/>
    <property type="evidence" value="ECO:0007669"/>
    <property type="project" value="TreeGrafter"/>
</dbReference>
<dbReference type="InterPro" id="IPR012959">
    <property type="entry name" value="CPL_dom"/>
</dbReference>
<dbReference type="Proteomes" id="UP000054560">
    <property type="component" value="Unassembled WGS sequence"/>
</dbReference>
<dbReference type="Pfam" id="PF00806">
    <property type="entry name" value="PUF"/>
    <property type="match status" value="3"/>
</dbReference>
<evidence type="ECO:0000256" key="2">
    <source>
        <dbReference type="ARBA" id="ARBA00022884"/>
    </source>
</evidence>
<feature type="region of interest" description="Disordered" evidence="4">
    <location>
        <begin position="1"/>
        <end position="68"/>
    </location>
</feature>
<dbReference type="STRING" id="667725.A0A0L0FU35"/>
<evidence type="ECO:0000259" key="5">
    <source>
        <dbReference type="PROSITE" id="PS50303"/>
    </source>
</evidence>
<dbReference type="OrthoDB" id="497380at2759"/>
<dbReference type="InterPro" id="IPR011989">
    <property type="entry name" value="ARM-like"/>
</dbReference>
<dbReference type="Pfam" id="PF08144">
    <property type="entry name" value="CPL"/>
    <property type="match status" value="1"/>
</dbReference>
<gene>
    <name evidence="6" type="ORF">SARC_08169</name>
</gene>
<reference evidence="6 7" key="1">
    <citation type="submission" date="2011-02" db="EMBL/GenBank/DDBJ databases">
        <title>The Genome Sequence of Sphaeroforma arctica JP610.</title>
        <authorList>
            <consortium name="The Broad Institute Genome Sequencing Platform"/>
            <person name="Russ C."/>
            <person name="Cuomo C."/>
            <person name="Young S.K."/>
            <person name="Zeng Q."/>
            <person name="Gargeya S."/>
            <person name="Alvarado L."/>
            <person name="Berlin A."/>
            <person name="Chapman S.B."/>
            <person name="Chen Z."/>
            <person name="Freedman E."/>
            <person name="Gellesch M."/>
            <person name="Goldberg J."/>
            <person name="Griggs A."/>
            <person name="Gujja S."/>
            <person name="Heilman E."/>
            <person name="Heiman D."/>
            <person name="Howarth C."/>
            <person name="Mehta T."/>
            <person name="Neiman D."/>
            <person name="Pearson M."/>
            <person name="Roberts A."/>
            <person name="Saif S."/>
            <person name="Shea T."/>
            <person name="Shenoy N."/>
            <person name="Sisk P."/>
            <person name="Stolte C."/>
            <person name="Sykes S."/>
            <person name="White J."/>
            <person name="Yandava C."/>
            <person name="Burger G."/>
            <person name="Gray M.W."/>
            <person name="Holland P.W.H."/>
            <person name="King N."/>
            <person name="Lang F.B.F."/>
            <person name="Roger A.J."/>
            <person name="Ruiz-Trillo I."/>
            <person name="Haas B."/>
            <person name="Nusbaum C."/>
            <person name="Birren B."/>
        </authorList>
    </citation>
    <scope>NUCLEOTIDE SEQUENCE [LARGE SCALE GENOMIC DNA]</scope>
    <source>
        <strain evidence="6 7">JP610</strain>
    </source>
</reference>
<dbReference type="PROSITE" id="PS50302">
    <property type="entry name" value="PUM"/>
    <property type="match status" value="1"/>
</dbReference>
<protein>
    <recommendedName>
        <fullName evidence="5">PUM-HD domain-containing protein</fullName>
    </recommendedName>
</protein>
<feature type="region of interest" description="Disordered" evidence="4">
    <location>
        <begin position="588"/>
        <end position="609"/>
    </location>
</feature>
<name>A0A0L0FU35_9EUKA</name>
<dbReference type="InterPro" id="IPR040059">
    <property type="entry name" value="PUM3"/>
</dbReference>
<dbReference type="SMART" id="SM00025">
    <property type="entry name" value="Pumilio"/>
    <property type="match status" value="6"/>
</dbReference>
<dbReference type="InterPro" id="IPR001313">
    <property type="entry name" value="Pumilio_RNA-bd_rpt"/>
</dbReference>
<keyword evidence="2" id="KW-0694">RNA-binding</keyword>
<dbReference type="GO" id="GO:0003729">
    <property type="term" value="F:mRNA binding"/>
    <property type="evidence" value="ECO:0007669"/>
    <property type="project" value="TreeGrafter"/>
</dbReference>
<dbReference type="InterPro" id="IPR033133">
    <property type="entry name" value="PUM-HD"/>
</dbReference>
<dbReference type="PROSITE" id="PS50303">
    <property type="entry name" value="PUM_HD"/>
    <property type="match status" value="1"/>
</dbReference>